<gene>
    <name evidence="1" type="ORF">VP01_793g4</name>
</gene>
<organism evidence="1 2">
    <name type="scientific">Puccinia sorghi</name>
    <dbReference type="NCBI Taxonomy" id="27349"/>
    <lineage>
        <taxon>Eukaryota</taxon>
        <taxon>Fungi</taxon>
        <taxon>Dikarya</taxon>
        <taxon>Basidiomycota</taxon>
        <taxon>Pucciniomycotina</taxon>
        <taxon>Pucciniomycetes</taxon>
        <taxon>Pucciniales</taxon>
        <taxon>Pucciniaceae</taxon>
        <taxon>Puccinia</taxon>
    </lineage>
</organism>
<evidence type="ECO:0000313" key="1">
    <source>
        <dbReference type="EMBL" id="KNZ45658.1"/>
    </source>
</evidence>
<feature type="non-terminal residue" evidence="1">
    <location>
        <position position="1"/>
    </location>
</feature>
<name>A0A0L6UAQ8_9BASI</name>
<sequence length="404" mass="47485">GAKLPATLCRKLKPRQIQRKAQSLVTSTEHKNLTTKISIAPIFVAFMSSNPMDLCSNRNGLQPLVVSYIYLDLQEAMLNHLEADNSKLTLIHDVWTTKGNHFVFMGASVSFIDNDWDYTAQHLSLKLVAWHHKQACWQIQYSNNNTMTRTMHQKIYELEGSELSLDSSDVTCHLVIIDWSWCLLLLKSRRLFLDMDQILKLIMMISMKDKRIWLMMMMMMTLARSKTKMVMVPIFVQVKNPEKRIILPQKETNPINPLKQHVQKPQFVKFQDQLTWQSCKQNRKLLGHFKEIQFTQADWMQIKHLNDELKPFNFLTNEMEGDGATCAFVLANYYLKQSKILRRRRQLEEVLECEALLMATFLHPAFCLSFFSHCWPEREKHMQLLLEKNFNKQEAQCHVTNLIY</sequence>
<evidence type="ECO:0000313" key="2">
    <source>
        <dbReference type="Proteomes" id="UP000037035"/>
    </source>
</evidence>
<dbReference type="PANTHER" id="PTHR47501">
    <property type="entry name" value="TRANSPOSASE-RELATED"/>
    <property type="match status" value="1"/>
</dbReference>
<dbReference type="VEuPathDB" id="FungiDB:VP01_793g4"/>
<protein>
    <submittedName>
        <fullName evidence="1">Uncharacterized protein</fullName>
    </submittedName>
</protein>
<proteinExistence type="predicted"/>
<dbReference type="PANTHER" id="PTHR47501:SF5">
    <property type="entry name" value="HAT C-TERMINAL DIMERISATION DOMAIN-CONTAINING PROTEIN"/>
    <property type="match status" value="1"/>
</dbReference>
<accession>A0A0L6UAQ8</accession>
<dbReference type="Proteomes" id="UP000037035">
    <property type="component" value="Unassembled WGS sequence"/>
</dbReference>
<comment type="caution">
    <text evidence="1">The sequence shown here is derived from an EMBL/GenBank/DDBJ whole genome shotgun (WGS) entry which is preliminary data.</text>
</comment>
<reference evidence="1 2" key="1">
    <citation type="submission" date="2015-08" db="EMBL/GenBank/DDBJ databases">
        <title>Next Generation Sequencing and Analysis of the Genome of Puccinia sorghi L Schw, the Causal Agent of Maize Common Rust.</title>
        <authorList>
            <person name="Rochi L."/>
            <person name="Burguener G."/>
            <person name="Darino M."/>
            <person name="Turjanski A."/>
            <person name="Kreff E."/>
            <person name="Dieguez M.J."/>
            <person name="Sacco F."/>
        </authorList>
    </citation>
    <scope>NUCLEOTIDE SEQUENCE [LARGE SCALE GENOMIC DNA]</scope>
    <source>
        <strain evidence="1 2">RO10H11247</strain>
    </source>
</reference>
<keyword evidence="2" id="KW-1185">Reference proteome</keyword>
<dbReference type="AlphaFoldDB" id="A0A0L6UAQ8"/>
<dbReference type="EMBL" id="LAVV01013427">
    <property type="protein sequence ID" value="KNZ45658.1"/>
    <property type="molecule type" value="Genomic_DNA"/>
</dbReference>